<sequence length="225" mass="24301">MMGDQLSMLAVGYDRGMLAVEDKERAERSARFTLWTCTALGKVCNTKMALVDAVALRGGRRPQHHGCGVDNVEAVDCGCVELQHHGAGVASGCDGRWLRCYRGAGWMLRPAPCRASTPWSAPLWRLAGDGDAFGKSWASEVSAVTSKSDRWTGAVMKTPASSCHHLLQPLCPLLGGVDLPMINISIAGSRSVFNKPSAWRGGKLVKRNSLRIELEFDPRHGRAAS</sequence>
<keyword evidence="2" id="KW-1185">Reference proteome</keyword>
<name>A0ABR1YA91_9PEZI</name>
<protein>
    <submittedName>
        <fullName evidence="1">Uncharacterized protein</fullName>
    </submittedName>
</protein>
<comment type="caution">
    <text evidence="1">The sequence shown here is derived from an EMBL/GenBank/DDBJ whole genome shotgun (WGS) entry which is preliminary data.</text>
</comment>
<proteinExistence type="predicted"/>
<reference evidence="1 2" key="1">
    <citation type="submission" date="2024-04" db="EMBL/GenBank/DDBJ databases">
        <title>Phyllosticta paracitricarpa is synonymous to the EU quarantine fungus P. citricarpa based on phylogenomic analyses.</title>
        <authorList>
            <consortium name="Lawrence Berkeley National Laboratory"/>
            <person name="Van Ingen-Buijs V.A."/>
            <person name="Van Westerhoven A.C."/>
            <person name="Haridas S."/>
            <person name="Skiadas P."/>
            <person name="Martin F."/>
            <person name="Groenewald J.Z."/>
            <person name="Crous P.W."/>
            <person name="Seidl M.F."/>
        </authorList>
    </citation>
    <scope>NUCLEOTIDE SEQUENCE [LARGE SCALE GENOMIC DNA]</scope>
    <source>
        <strain evidence="1 2">CBS 123374</strain>
    </source>
</reference>
<accession>A0ABR1YA91</accession>
<dbReference type="EMBL" id="JBBWRZ010000013">
    <property type="protein sequence ID" value="KAK8223863.1"/>
    <property type="molecule type" value="Genomic_DNA"/>
</dbReference>
<organism evidence="1 2">
    <name type="scientific">Phyllosticta capitalensis</name>
    <dbReference type="NCBI Taxonomy" id="121624"/>
    <lineage>
        <taxon>Eukaryota</taxon>
        <taxon>Fungi</taxon>
        <taxon>Dikarya</taxon>
        <taxon>Ascomycota</taxon>
        <taxon>Pezizomycotina</taxon>
        <taxon>Dothideomycetes</taxon>
        <taxon>Dothideomycetes incertae sedis</taxon>
        <taxon>Botryosphaeriales</taxon>
        <taxon>Phyllostictaceae</taxon>
        <taxon>Phyllosticta</taxon>
    </lineage>
</organism>
<evidence type="ECO:0000313" key="1">
    <source>
        <dbReference type="EMBL" id="KAK8223863.1"/>
    </source>
</evidence>
<evidence type="ECO:0000313" key="2">
    <source>
        <dbReference type="Proteomes" id="UP001492380"/>
    </source>
</evidence>
<gene>
    <name evidence="1" type="ORF">HDK90DRAFT_106100</name>
</gene>
<dbReference type="Proteomes" id="UP001492380">
    <property type="component" value="Unassembled WGS sequence"/>
</dbReference>